<keyword evidence="3" id="KW-1185">Reference proteome</keyword>
<evidence type="ECO:0000313" key="3">
    <source>
        <dbReference type="Proteomes" id="UP000324233"/>
    </source>
</evidence>
<protein>
    <recommendedName>
        <fullName evidence="1">DUF4132 domain-containing protein</fullName>
    </recommendedName>
</protein>
<dbReference type="AlphaFoldDB" id="A0A5B9VWN9"/>
<feature type="domain" description="DUF4132" evidence="1">
    <location>
        <begin position="716"/>
        <end position="893"/>
    </location>
</feature>
<evidence type="ECO:0000313" key="2">
    <source>
        <dbReference type="EMBL" id="QEH32652.1"/>
    </source>
</evidence>
<sequence>MSTFRDRLKQAHSDHCLRHPAIALAVQYAETGDAGSLAKLARVNPSDYRWSSFLEGFSKPRDFDEEDRRVLEVLFRIDALPEIAQWLNQQLIAESPGEDVHATAREAADAAGSPRVALDRMTATYLPVLEAAGVPNSAGRYLLGLTPEELGEAATPPALDERHRSFVAPFGGLVDLLFAHAPDRLDRIVPAIFTPGNADETIARALLEKGGKRFEHVVAGAWRRVENETVRNRLSRVLVEHDPAGYRGEALELTRKDLAAALGRPYFPNQTYLWLLETYGAEVVEDLATYFRRPDLATFNSGPLAEQVAKTLGADCFPALAGLAANPNVANRAIAATHLIQLDDGSHAGFIRETLRKGLKDAAGGPASFEQDTRPAWIRLIAGWDASGFEDLLVGLADDRSKPIRDASARAFAKVGDAGLPLALPLLADKKKDRRLWATFALAGMGTPAAVEALEGRIDEEKDDDIRDAMLEVLDAARAARGHVVTREEVEGRVLRSEKKLKAPGAGWIDEGALPPLSYADGTPLGEQATRYLLLRQSRSKEMVPDVEARHLAALLDRKTSGDFALALLKQFLGTKHEAADRWTLAVAGMLGDDRVVPTLNRLVQEWADSSRGKMAEYAVQALALLGTDAALMTVDALALRYRTKYKNVGAAAVAAFEAAAARRGITVDELGDLVVPWLGFEPGKERVVEAGGKAFRVTIGPDWKLAYRDVEKNKDVASLPKAAPKETLDGLKAEAAILKDVAKGQKARLENLLVVQHRWPIARWRSLFLDHPVLLPFAMRLVWGECDTTGKLVGTFQALEDRSLTTARDEPYELREEHSWIGMVHPLELDAETLQAWRAHLADYEITPPFPQLDRPVIAVSDGEKETKISDRFRGTELNGMTFRGRAEKLGWTRGSVVDAGHVDAYRKAFPASGVEVFLSIEGLYMGMSREDSITLHDLCFARGGSVKVGSYTYDRPSRESDERLIPFGSIPPIVYSEVMADVGKISGKGGADDEGAD</sequence>
<reference evidence="2 3" key="1">
    <citation type="submission" date="2019-08" db="EMBL/GenBank/DDBJ databases">
        <title>Deep-cultivation of Planctomycetes and their phenomic and genomic characterization uncovers novel biology.</title>
        <authorList>
            <person name="Wiegand S."/>
            <person name="Jogler M."/>
            <person name="Boedeker C."/>
            <person name="Pinto D."/>
            <person name="Vollmers J."/>
            <person name="Rivas-Marin E."/>
            <person name="Kohn T."/>
            <person name="Peeters S.H."/>
            <person name="Heuer A."/>
            <person name="Rast P."/>
            <person name="Oberbeckmann S."/>
            <person name="Bunk B."/>
            <person name="Jeske O."/>
            <person name="Meyerdierks A."/>
            <person name="Storesund J.E."/>
            <person name="Kallscheuer N."/>
            <person name="Luecker S."/>
            <person name="Lage O.M."/>
            <person name="Pohl T."/>
            <person name="Merkel B.J."/>
            <person name="Hornburger P."/>
            <person name="Mueller R.-W."/>
            <person name="Bruemmer F."/>
            <person name="Labrenz M."/>
            <person name="Spormann A.M."/>
            <person name="Op den Camp H."/>
            <person name="Overmann J."/>
            <person name="Amann R."/>
            <person name="Jetten M.S.M."/>
            <person name="Mascher T."/>
            <person name="Medema M.H."/>
            <person name="Devos D.P."/>
            <person name="Kaster A.-K."/>
            <person name="Ovreas L."/>
            <person name="Rohde M."/>
            <person name="Galperin M.Y."/>
            <person name="Jogler C."/>
        </authorList>
    </citation>
    <scope>NUCLEOTIDE SEQUENCE [LARGE SCALE GENOMIC DNA]</scope>
    <source>
        <strain evidence="2 3">OJF2</strain>
    </source>
</reference>
<dbReference type="Pfam" id="PF13569">
    <property type="entry name" value="DUF4132"/>
    <property type="match status" value="1"/>
</dbReference>
<organism evidence="2 3">
    <name type="scientific">Aquisphaera giovannonii</name>
    <dbReference type="NCBI Taxonomy" id="406548"/>
    <lineage>
        <taxon>Bacteria</taxon>
        <taxon>Pseudomonadati</taxon>
        <taxon>Planctomycetota</taxon>
        <taxon>Planctomycetia</taxon>
        <taxon>Isosphaerales</taxon>
        <taxon>Isosphaeraceae</taxon>
        <taxon>Aquisphaera</taxon>
    </lineage>
</organism>
<name>A0A5B9VWN9_9BACT</name>
<dbReference type="Pfam" id="PF13646">
    <property type="entry name" value="HEAT_2"/>
    <property type="match status" value="1"/>
</dbReference>
<gene>
    <name evidence="2" type="ORF">OJF2_11310</name>
</gene>
<dbReference type="InterPro" id="IPR025406">
    <property type="entry name" value="DUF4132"/>
</dbReference>
<dbReference type="RefSeq" id="WP_168221623.1">
    <property type="nucleotide sequence ID" value="NZ_CP042997.1"/>
</dbReference>
<dbReference type="EMBL" id="CP042997">
    <property type="protein sequence ID" value="QEH32652.1"/>
    <property type="molecule type" value="Genomic_DNA"/>
</dbReference>
<dbReference type="Gene3D" id="1.25.10.10">
    <property type="entry name" value="Leucine-rich Repeat Variant"/>
    <property type="match status" value="1"/>
</dbReference>
<proteinExistence type="predicted"/>
<dbReference type="Proteomes" id="UP000324233">
    <property type="component" value="Chromosome"/>
</dbReference>
<dbReference type="SUPFAM" id="SSF48371">
    <property type="entry name" value="ARM repeat"/>
    <property type="match status" value="1"/>
</dbReference>
<dbReference type="KEGG" id="agv:OJF2_11310"/>
<dbReference type="InterPro" id="IPR011989">
    <property type="entry name" value="ARM-like"/>
</dbReference>
<dbReference type="InterPro" id="IPR016024">
    <property type="entry name" value="ARM-type_fold"/>
</dbReference>
<accession>A0A5B9VWN9</accession>
<evidence type="ECO:0000259" key="1">
    <source>
        <dbReference type="Pfam" id="PF13569"/>
    </source>
</evidence>